<dbReference type="Pfam" id="PF13520">
    <property type="entry name" value="AA_permease_2"/>
    <property type="match status" value="1"/>
</dbReference>
<dbReference type="GO" id="GO:0016020">
    <property type="term" value="C:membrane"/>
    <property type="evidence" value="ECO:0007669"/>
    <property type="project" value="UniProtKB-SubCell"/>
</dbReference>
<dbReference type="Gene3D" id="1.20.1740.10">
    <property type="entry name" value="Amino acid/polyamine transporter I"/>
    <property type="match status" value="1"/>
</dbReference>
<feature type="transmembrane region" description="Helical" evidence="6">
    <location>
        <begin position="478"/>
        <end position="497"/>
    </location>
</feature>
<organism evidence="7 8">
    <name type="scientific">Endocarpon pusillum (strain Z07020 / HMAS-L-300199)</name>
    <name type="common">Lichen-forming fungus</name>
    <dbReference type="NCBI Taxonomy" id="1263415"/>
    <lineage>
        <taxon>Eukaryota</taxon>
        <taxon>Fungi</taxon>
        <taxon>Dikarya</taxon>
        <taxon>Ascomycota</taxon>
        <taxon>Pezizomycotina</taxon>
        <taxon>Eurotiomycetes</taxon>
        <taxon>Chaetothyriomycetidae</taxon>
        <taxon>Verrucariales</taxon>
        <taxon>Verrucariaceae</taxon>
        <taxon>Endocarpon</taxon>
    </lineage>
</organism>
<accession>U1GE16</accession>
<sequence length="523" mass="58079">MDAHKMLSVKTAQASIGEKQGYSSTYNGARTDGTRNTQTRVRRLFSFAQIFFFALSYMSSWEAMSTNIGLIFWNGGPRALVWGFFVVIPGVLCQVASLAEMSSVQPIAGAQYHWTHYLAPPRYRRFITWIQGWITWFSWISLLAGVVNIAANIILTLAAAQYPTYITQGWHVVLTMAALLLVQGLLNTHIFWIIPWVEFAAGLLHIILWIVFASVLITLAPRHSANFVFFNKSNLSGWNDDYISFNLGVILVTWGFVGFDCAVHMSEEVRRARHAVPRAMFWSICINSVLAFAMTLILLFCLGDVAAFMDSSYPLLAICIGATGSVVGGSAMVGAILITVIAVSLGSVASASRLTWAWSRDGALPAYFSVIDSRHRVPVRSVWLPIFIVILLSLLNLASYTAFSVIIALSTLGLYQSYILAISCMLYARLKGRLEAGGWSLGHWGVPINIYAMIYSLYISIFLVFPNYMPIDSSNMNYALPINAAVFLFAVISWFAWARKNWKGLNKEVVDAVVADSNRNTKD</sequence>
<dbReference type="AlphaFoldDB" id="U1GE16"/>
<dbReference type="PANTHER" id="PTHR45649:SF14">
    <property type="entry name" value="GABA PERMEASE"/>
    <property type="match status" value="1"/>
</dbReference>
<keyword evidence="8" id="KW-1185">Reference proteome</keyword>
<dbReference type="OrthoDB" id="3257095at2759"/>
<reference evidence="8" key="1">
    <citation type="journal article" date="2014" name="BMC Genomics">
        <title>Genome characteristics reveal the impact of lichenization on lichen-forming fungus Endocarpon pusillum Hedwig (Verrucariales, Ascomycota).</title>
        <authorList>
            <person name="Wang Y.-Y."/>
            <person name="Liu B."/>
            <person name="Zhang X.-Y."/>
            <person name="Zhou Q.-M."/>
            <person name="Zhang T."/>
            <person name="Li H."/>
            <person name="Yu Y.-F."/>
            <person name="Zhang X.-L."/>
            <person name="Hao X.-Y."/>
            <person name="Wang M."/>
            <person name="Wang L."/>
            <person name="Wei J.-C."/>
        </authorList>
    </citation>
    <scope>NUCLEOTIDE SEQUENCE [LARGE SCALE GENOMIC DNA]</scope>
    <source>
        <strain evidence="8">Z07020 / HMAS-L-300199</strain>
    </source>
</reference>
<keyword evidence="4 6" id="KW-1133">Transmembrane helix</keyword>
<gene>
    <name evidence="7" type="ORF">EPUS_08772</name>
</gene>
<dbReference type="HOGENOM" id="CLU_004495_6_2_1"/>
<keyword evidence="3 6" id="KW-0812">Transmembrane</keyword>
<feature type="transmembrane region" description="Helical" evidence="6">
    <location>
        <begin position="382"/>
        <end position="400"/>
    </location>
</feature>
<feature type="transmembrane region" description="Helical" evidence="6">
    <location>
        <begin position="315"/>
        <end position="343"/>
    </location>
</feature>
<feature type="transmembrane region" description="Helical" evidence="6">
    <location>
        <begin position="172"/>
        <end position="194"/>
    </location>
</feature>
<dbReference type="GO" id="GO:0022857">
    <property type="term" value="F:transmembrane transporter activity"/>
    <property type="evidence" value="ECO:0007669"/>
    <property type="project" value="InterPro"/>
</dbReference>
<dbReference type="InterPro" id="IPR002293">
    <property type="entry name" value="AA/rel_permease1"/>
</dbReference>
<evidence type="ECO:0000256" key="1">
    <source>
        <dbReference type="ARBA" id="ARBA00004141"/>
    </source>
</evidence>
<dbReference type="EMBL" id="KE721365">
    <property type="protein sequence ID" value="ERF69961.1"/>
    <property type="molecule type" value="Genomic_DNA"/>
</dbReference>
<feature type="transmembrane region" description="Helical" evidence="6">
    <location>
        <begin position="79"/>
        <end position="99"/>
    </location>
</feature>
<dbReference type="Proteomes" id="UP000019373">
    <property type="component" value="Unassembled WGS sequence"/>
</dbReference>
<protein>
    <recommendedName>
        <fullName evidence="9">Choline transport protein</fullName>
    </recommendedName>
</protein>
<evidence type="ECO:0000256" key="6">
    <source>
        <dbReference type="SAM" id="Phobius"/>
    </source>
</evidence>
<keyword evidence="2" id="KW-0813">Transport</keyword>
<evidence type="ECO:0008006" key="9">
    <source>
        <dbReference type="Google" id="ProtNLM"/>
    </source>
</evidence>
<evidence type="ECO:0000256" key="2">
    <source>
        <dbReference type="ARBA" id="ARBA00022448"/>
    </source>
</evidence>
<feature type="transmembrane region" description="Helical" evidence="6">
    <location>
        <begin position="133"/>
        <end position="160"/>
    </location>
</feature>
<feature type="transmembrane region" description="Helical" evidence="6">
    <location>
        <begin position="406"/>
        <end position="428"/>
    </location>
</feature>
<keyword evidence="5 6" id="KW-0472">Membrane</keyword>
<evidence type="ECO:0000313" key="8">
    <source>
        <dbReference type="Proteomes" id="UP000019373"/>
    </source>
</evidence>
<proteinExistence type="predicted"/>
<dbReference type="PANTHER" id="PTHR45649">
    <property type="entry name" value="AMINO-ACID PERMEASE BAT1"/>
    <property type="match status" value="1"/>
</dbReference>
<dbReference type="eggNOG" id="KOG1289">
    <property type="taxonomic scope" value="Eukaryota"/>
</dbReference>
<comment type="subcellular location">
    <subcellularLocation>
        <location evidence="1">Membrane</location>
        <topology evidence="1">Multi-pass membrane protein</topology>
    </subcellularLocation>
</comment>
<feature type="transmembrane region" description="Helical" evidence="6">
    <location>
        <begin position="201"/>
        <end position="222"/>
    </location>
</feature>
<dbReference type="GeneID" id="19243615"/>
<dbReference type="OMA" id="AQYHWTH"/>
<dbReference type="RefSeq" id="XP_007804390.1">
    <property type="nucleotide sequence ID" value="XM_007806199.1"/>
</dbReference>
<name>U1GE16_ENDPU</name>
<evidence type="ECO:0000256" key="3">
    <source>
        <dbReference type="ARBA" id="ARBA00022692"/>
    </source>
</evidence>
<evidence type="ECO:0000256" key="5">
    <source>
        <dbReference type="ARBA" id="ARBA00023136"/>
    </source>
</evidence>
<feature type="transmembrane region" description="Helical" evidence="6">
    <location>
        <begin position="448"/>
        <end position="466"/>
    </location>
</feature>
<evidence type="ECO:0000313" key="7">
    <source>
        <dbReference type="EMBL" id="ERF69961.1"/>
    </source>
</evidence>
<dbReference type="PIRSF" id="PIRSF006060">
    <property type="entry name" value="AA_transporter"/>
    <property type="match status" value="1"/>
</dbReference>
<feature type="transmembrane region" description="Helical" evidence="6">
    <location>
        <begin position="284"/>
        <end position="309"/>
    </location>
</feature>
<evidence type="ECO:0000256" key="4">
    <source>
        <dbReference type="ARBA" id="ARBA00022989"/>
    </source>
</evidence>
<feature type="transmembrane region" description="Helical" evidence="6">
    <location>
        <begin position="242"/>
        <end position="263"/>
    </location>
</feature>
<feature type="transmembrane region" description="Helical" evidence="6">
    <location>
        <begin position="50"/>
        <end position="73"/>
    </location>
</feature>